<dbReference type="PANTHER" id="PTHR31302:SF22">
    <property type="entry name" value="PHOSPHOESTERASE"/>
    <property type="match status" value="1"/>
</dbReference>
<dbReference type="Gene3D" id="3.60.21.10">
    <property type="match status" value="1"/>
</dbReference>
<feature type="domain" description="Calcineurin-like phosphoesterase" evidence="1">
    <location>
        <begin position="2"/>
        <end position="195"/>
    </location>
</feature>
<dbReference type="Proteomes" id="UP001407405">
    <property type="component" value="Unassembled WGS sequence"/>
</dbReference>
<evidence type="ECO:0000313" key="3">
    <source>
        <dbReference type="Proteomes" id="UP001407405"/>
    </source>
</evidence>
<dbReference type="PIRSF" id="PIRSF033094">
    <property type="entry name" value="Pesterase_CT488"/>
    <property type="match status" value="1"/>
</dbReference>
<name>A0ABU9VQW2_9CLOT</name>
<sequence>MIYTIGDLHLGSQVEKPMSVFGSHWKDHHLKIGESWIKQVKACDAVLVPGDISWAMTLEEALPDLRWIDSLPGRKYLIRGNHDYWWRSIQRLNEISETMFFIQNQFFAYQNVAICGTRGWMCPGTPGYTQQDDKIYQREAQRLKLSLETAKRAGHDHIIGMIHYPPANEKKEPSLFTQLFEQYNVSHVVYGHLHGEDSHLLGSLGYINQINYQLASCDYLDFQVVALHQAAGA</sequence>
<protein>
    <submittedName>
        <fullName evidence="2">Metallophosphoesterase</fullName>
    </submittedName>
</protein>
<dbReference type="Pfam" id="PF00149">
    <property type="entry name" value="Metallophos"/>
    <property type="match status" value="1"/>
</dbReference>
<dbReference type="SUPFAM" id="SSF56300">
    <property type="entry name" value="Metallo-dependent phosphatases"/>
    <property type="match status" value="1"/>
</dbReference>
<reference evidence="2 3" key="1">
    <citation type="submission" date="2024-04" db="EMBL/GenBank/DDBJ databases">
        <title>Genome sequencing and metabolic network reconstruction of aminoacids and betaine degradation by Anoxynatronum sibiricum.</title>
        <authorList>
            <person name="Detkova E.N."/>
            <person name="Boltjanskaja Y.V."/>
            <person name="Mardanov A.V."/>
            <person name="Kevbrin V."/>
        </authorList>
    </citation>
    <scope>NUCLEOTIDE SEQUENCE [LARGE SCALE GENOMIC DNA]</scope>
    <source>
        <strain evidence="2 3">Z-7981</strain>
    </source>
</reference>
<evidence type="ECO:0000313" key="2">
    <source>
        <dbReference type="EMBL" id="MEN1759556.1"/>
    </source>
</evidence>
<keyword evidence="3" id="KW-1185">Reference proteome</keyword>
<proteinExistence type="predicted"/>
<dbReference type="EMBL" id="JBCITM010000002">
    <property type="protein sequence ID" value="MEN1759556.1"/>
    <property type="molecule type" value="Genomic_DNA"/>
</dbReference>
<organism evidence="2 3">
    <name type="scientific">Anoxynatronum sibiricum</name>
    <dbReference type="NCBI Taxonomy" id="210623"/>
    <lineage>
        <taxon>Bacteria</taxon>
        <taxon>Bacillati</taxon>
        <taxon>Bacillota</taxon>
        <taxon>Clostridia</taxon>
        <taxon>Eubacteriales</taxon>
        <taxon>Clostridiaceae</taxon>
        <taxon>Anoxynatronum</taxon>
    </lineage>
</organism>
<dbReference type="InterPro" id="IPR029052">
    <property type="entry name" value="Metallo-depent_PP-like"/>
</dbReference>
<dbReference type="InterPro" id="IPR004843">
    <property type="entry name" value="Calcineurin-like_PHP"/>
</dbReference>
<evidence type="ECO:0000259" key="1">
    <source>
        <dbReference type="Pfam" id="PF00149"/>
    </source>
</evidence>
<dbReference type="InterPro" id="IPR051158">
    <property type="entry name" value="Metallophosphoesterase_sf"/>
</dbReference>
<comment type="caution">
    <text evidence="2">The sequence shown here is derived from an EMBL/GenBank/DDBJ whole genome shotgun (WGS) entry which is preliminary data.</text>
</comment>
<dbReference type="InterPro" id="IPR014578">
    <property type="entry name" value="Pesterase_CT488"/>
</dbReference>
<accession>A0ABU9VQW2</accession>
<dbReference type="PANTHER" id="PTHR31302">
    <property type="entry name" value="TRANSMEMBRANE PROTEIN WITH METALLOPHOSPHOESTERASE DOMAIN-RELATED"/>
    <property type="match status" value="1"/>
</dbReference>
<dbReference type="RefSeq" id="WP_343184901.1">
    <property type="nucleotide sequence ID" value="NZ_JBCITM010000002.1"/>
</dbReference>
<gene>
    <name evidence="2" type="ORF">AAIG11_03630</name>
</gene>